<proteinExistence type="inferred from homology"/>
<evidence type="ECO:0000313" key="10">
    <source>
        <dbReference type="Proteomes" id="UP000825679"/>
    </source>
</evidence>
<dbReference type="Pfam" id="PF00675">
    <property type="entry name" value="Peptidase_M16"/>
    <property type="match status" value="1"/>
</dbReference>
<dbReference type="InterPro" id="IPR050626">
    <property type="entry name" value="Peptidase_M16"/>
</dbReference>
<name>A0ABX8Z610_9NEIS</name>
<feature type="signal peptide" evidence="6">
    <location>
        <begin position="1"/>
        <end position="19"/>
    </location>
</feature>
<dbReference type="InterPro" id="IPR007863">
    <property type="entry name" value="Peptidase_M16_C"/>
</dbReference>
<keyword evidence="6" id="KW-0732">Signal</keyword>
<sequence length="936" mass="104925">MKKTIILCLSLFFSVAVFASPEKLAPIPHLHPRVIQGQLPNGLRYLIKPMTPQAGEPSEVELRLLVNSGSLSEADDERGIAHLIEHMAFRQTKNFGKDEVKAFFNSSGMRWGNDSNAFTGIENTMYFFKVKPDTLDRGLQLMADWANGDIVFDAEELKIERGVVLDEIRLKKETLQSLGHFYSVLTPNAPHLDNQQGGTADNVREQSQERVEALYRRLYQPQKMTLVIAGDVPNSIEQKIKSLFAKAAIGDQDSQYPVLPLTPKVRTYRGNPPPWPHTEFGVTWNFIQQPVTDVVQVQLQGLAMQAMQQRLQKLAMQDNQHFSSAEWFDESGIVGRERNFSLYTIVKNEKLGDGLTQLYREVRRARETGFSDAEVADAITSFTLSLENMPVSNQTWADSLIRSAKFGIPSFYDADHSVIFDPAKITPQAVNAAWQNIVRTPDQIAMILRPKESNSRNDGDTWNDEKLAAMIASVDAETLQALVTRVEKPLLAKEPKRGKVVKTKTENGATVWTLSNGAQVLIRQQRQANEQIGVNVRFAGGALALPKELQSASKVLPNYMNLAGVGNLNSAELSQALRNEVLELKPIFETAQHGFGGVAAERSLQPMMQLLYLSMAHPRSDHAANEKAALQAYQSYMKNGPDMNLKLYGDAWPYRPWFILNDYEMSTEKLDQLRKQLYGNPAQLRMVLTGVADMAQAKDLVERYIASIPPAKPAAVTLSPIKIEPKIQSLSNTVLSERLQESLNIFTHNNDMYSLWSVALDGVGANTQNAFLQEGLNDVIKQRLLTILREQAGDTYEVHTWGEMSPYYGPTLSLLYSVSREKCGQALVLAAQELRKLSQNSVSDAELKAMHEFMQKGLDNGPKYPYWYAYSQMFHWVYNKDLSWLNPKPEQILSRANVDAAAKSWFVPEKWIVAADACKTLPDLTVLDQTVTAASK</sequence>
<evidence type="ECO:0000259" key="8">
    <source>
        <dbReference type="Pfam" id="PF05193"/>
    </source>
</evidence>
<evidence type="ECO:0000256" key="4">
    <source>
        <dbReference type="ARBA" id="ARBA00022833"/>
    </source>
</evidence>
<accession>A0ABX8Z610</accession>
<evidence type="ECO:0000256" key="6">
    <source>
        <dbReference type="SAM" id="SignalP"/>
    </source>
</evidence>
<organism evidence="9 10">
    <name type="scientific">Deefgea tanakiae</name>
    <dbReference type="NCBI Taxonomy" id="2865840"/>
    <lineage>
        <taxon>Bacteria</taxon>
        <taxon>Pseudomonadati</taxon>
        <taxon>Pseudomonadota</taxon>
        <taxon>Betaproteobacteria</taxon>
        <taxon>Neisseriales</taxon>
        <taxon>Chitinibacteraceae</taxon>
        <taxon>Deefgea</taxon>
    </lineage>
</organism>
<evidence type="ECO:0000256" key="3">
    <source>
        <dbReference type="ARBA" id="ARBA00022801"/>
    </source>
</evidence>
<dbReference type="InterPro" id="IPR011765">
    <property type="entry name" value="Pept_M16_N"/>
</dbReference>
<evidence type="ECO:0000259" key="7">
    <source>
        <dbReference type="Pfam" id="PF00675"/>
    </source>
</evidence>
<feature type="domain" description="Peptidase M16 N-terminal" evidence="7">
    <location>
        <begin position="59"/>
        <end position="169"/>
    </location>
</feature>
<keyword evidence="10" id="KW-1185">Reference proteome</keyword>
<evidence type="ECO:0000256" key="2">
    <source>
        <dbReference type="ARBA" id="ARBA00022670"/>
    </source>
</evidence>
<gene>
    <name evidence="9" type="ORF">K4H28_10855</name>
</gene>
<keyword evidence="2" id="KW-0645">Protease</keyword>
<dbReference type="PANTHER" id="PTHR43690">
    <property type="entry name" value="NARDILYSIN"/>
    <property type="match status" value="1"/>
</dbReference>
<feature type="domain" description="Peptidase M16 C-terminal" evidence="8">
    <location>
        <begin position="666"/>
        <end position="849"/>
    </location>
</feature>
<dbReference type="Pfam" id="PF05193">
    <property type="entry name" value="Peptidase_M16_C"/>
    <property type="match status" value="2"/>
</dbReference>
<dbReference type="InterPro" id="IPR011249">
    <property type="entry name" value="Metalloenz_LuxS/M16"/>
</dbReference>
<dbReference type="Gene3D" id="3.30.830.10">
    <property type="entry name" value="Metalloenzyme, LuxS/M16 peptidase-like"/>
    <property type="match status" value="4"/>
</dbReference>
<feature type="domain" description="Peptidase M16 C-terminal" evidence="8">
    <location>
        <begin position="208"/>
        <end position="380"/>
    </location>
</feature>
<keyword evidence="4" id="KW-0862">Zinc</keyword>
<dbReference type="RefSeq" id="WP_221005216.1">
    <property type="nucleotide sequence ID" value="NZ_CP081150.1"/>
</dbReference>
<comment type="similarity">
    <text evidence="1">Belongs to the peptidase M16 family.</text>
</comment>
<keyword evidence="3" id="KW-0378">Hydrolase</keyword>
<evidence type="ECO:0000313" key="9">
    <source>
        <dbReference type="EMBL" id="QZA76814.1"/>
    </source>
</evidence>
<protein>
    <submittedName>
        <fullName evidence="9">Insulinase family protein</fullName>
    </submittedName>
</protein>
<feature type="chain" id="PRO_5047231830" evidence="6">
    <location>
        <begin position="20"/>
        <end position="936"/>
    </location>
</feature>
<dbReference type="EMBL" id="CP081150">
    <property type="protein sequence ID" value="QZA76814.1"/>
    <property type="molecule type" value="Genomic_DNA"/>
</dbReference>
<dbReference type="SUPFAM" id="SSF63411">
    <property type="entry name" value="LuxS/MPP-like metallohydrolase"/>
    <property type="match status" value="4"/>
</dbReference>
<evidence type="ECO:0000256" key="1">
    <source>
        <dbReference type="ARBA" id="ARBA00007261"/>
    </source>
</evidence>
<evidence type="ECO:0000256" key="5">
    <source>
        <dbReference type="ARBA" id="ARBA00023049"/>
    </source>
</evidence>
<keyword evidence="5" id="KW-0482">Metalloprotease</keyword>
<dbReference type="Proteomes" id="UP000825679">
    <property type="component" value="Chromosome"/>
</dbReference>
<dbReference type="PANTHER" id="PTHR43690:SF17">
    <property type="entry name" value="PROTEIN YHJJ"/>
    <property type="match status" value="1"/>
</dbReference>
<reference evidence="9 10" key="1">
    <citation type="submission" date="2021-08" db="EMBL/GenBank/DDBJ databases">
        <title>complete genome sequencing of Deefgea sp. D25.</title>
        <authorList>
            <person name="Bae J.-W."/>
            <person name="Gim D.-H."/>
        </authorList>
    </citation>
    <scope>NUCLEOTIDE SEQUENCE [LARGE SCALE GENOMIC DNA]</scope>
    <source>
        <strain evidence="9 10">D25</strain>
    </source>
</reference>